<sequence length="61" mass="6980">MLNFLFTRALQNLLFYIPKAALLHGKSSCFALQNLRFRNAKAHLSLFNGITFTKRFAMSSV</sequence>
<comment type="caution">
    <text evidence="1">The sequence shown here is derived from an EMBL/GenBank/DDBJ whole genome shotgun (WGS) entry which is preliminary data.</text>
</comment>
<reference evidence="1 2" key="1">
    <citation type="submission" date="2017-11" db="EMBL/GenBank/DDBJ databases">
        <title>Genome sequencing of Prevotella intermedia KCOM 2833.</title>
        <authorList>
            <person name="Kook J.-K."/>
            <person name="Park S.-N."/>
            <person name="Lim Y.K."/>
        </authorList>
    </citation>
    <scope>NUCLEOTIDE SEQUENCE [LARGE SCALE GENOMIC DNA]</scope>
    <source>
        <strain evidence="1 2">KCOM 2833</strain>
    </source>
</reference>
<name>A0A2M8TLF6_PREIN</name>
<accession>A0A2M8TLF6</accession>
<gene>
    <name evidence="1" type="ORF">CTM59_01035</name>
</gene>
<organism evidence="1 2">
    <name type="scientific">Prevotella intermedia</name>
    <dbReference type="NCBI Taxonomy" id="28131"/>
    <lineage>
        <taxon>Bacteria</taxon>
        <taxon>Pseudomonadati</taxon>
        <taxon>Bacteroidota</taxon>
        <taxon>Bacteroidia</taxon>
        <taxon>Bacteroidales</taxon>
        <taxon>Prevotellaceae</taxon>
        <taxon>Prevotella</taxon>
    </lineage>
</organism>
<evidence type="ECO:0000313" key="1">
    <source>
        <dbReference type="EMBL" id="PJI24752.1"/>
    </source>
</evidence>
<dbReference type="EMBL" id="PENH01000001">
    <property type="protein sequence ID" value="PJI24752.1"/>
    <property type="molecule type" value="Genomic_DNA"/>
</dbReference>
<dbReference type="AlphaFoldDB" id="A0A2M8TLF6"/>
<protein>
    <submittedName>
        <fullName evidence="1">Uncharacterized protein</fullName>
    </submittedName>
</protein>
<dbReference type="Proteomes" id="UP000231201">
    <property type="component" value="Unassembled WGS sequence"/>
</dbReference>
<evidence type="ECO:0000313" key="2">
    <source>
        <dbReference type="Proteomes" id="UP000231201"/>
    </source>
</evidence>
<proteinExistence type="predicted"/>